<protein>
    <submittedName>
        <fullName evidence="1">Uncharacterized protein</fullName>
    </submittedName>
</protein>
<evidence type="ECO:0000313" key="2">
    <source>
        <dbReference type="Proteomes" id="UP000019197"/>
    </source>
</evidence>
<dbReference type="AlphaFoldDB" id="W1IQZ2"/>
<dbReference type="Proteomes" id="UP000019197">
    <property type="component" value="Unassembled WGS sequence"/>
</dbReference>
<comment type="caution">
    <text evidence="1">The sequence shown here is derived from an EMBL/GenBank/DDBJ whole genome shotgun (WGS) entry which is preliminary data.</text>
</comment>
<proteinExistence type="predicted"/>
<gene>
    <name evidence="1" type="ORF">XCR1_1430025</name>
</gene>
<organism evidence="1 2">
    <name type="scientific">Xenorhabdus cabanillasii JM26</name>
    <dbReference type="NCBI Taxonomy" id="1427517"/>
    <lineage>
        <taxon>Bacteria</taxon>
        <taxon>Pseudomonadati</taxon>
        <taxon>Pseudomonadota</taxon>
        <taxon>Gammaproteobacteria</taxon>
        <taxon>Enterobacterales</taxon>
        <taxon>Morganellaceae</taxon>
        <taxon>Xenorhabdus</taxon>
    </lineage>
</organism>
<sequence length="41" mass="4758">MLVKPKYIYEMMTLISSVTPPDWRMTKVVISGSPLIYVLQK</sequence>
<dbReference type="EMBL" id="CBXE010000050">
    <property type="protein sequence ID" value="CDL80263.1"/>
    <property type="molecule type" value="Genomic_DNA"/>
</dbReference>
<reference evidence="1 2" key="1">
    <citation type="submission" date="2013-11" db="EMBL/GenBank/DDBJ databases">
        <title>Draft genome sequence and annotation of the entomopathogenic bacterium, Xenorhabdus cabanillasi strain JM26.</title>
        <authorList>
            <person name="Gualtieri M."/>
            <person name="Ogier J.C."/>
            <person name="Pages S."/>
            <person name="Givaudan A."/>
            <person name="Gaudriault S."/>
        </authorList>
    </citation>
    <scope>NUCLEOTIDE SEQUENCE [LARGE SCALE GENOMIC DNA]</scope>
    <source>
        <strain evidence="1 2">JM26</strain>
    </source>
</reference>
<accession>W1IQZ2</accession>
<name>W1IQZ2_9GAMM</name>
<evidence type="ECO:0000313" key="1">
    <source>
        <dbReference type="EMBL" id="CDL80263.1"/>
    </source>
</evidence>